<evidence type="ECO:0000256" key="13">
    <source>
        <dbReference type="ARBA" id="ARBA00022679"/>
    </source>
</evidence>
<dbReference type="PANTHER" id="PTHR32282:SF27">
    <property type="entry name" value="PENICILLIN-BINDING PROTEIN 1A"/>
    <property type="match status" value="1"/>
</dbReference>
<dbReference type="Pfam" id="PF00912">
    <property type="entry name" value="Transgly"/>
    <property type="match status" value="1"/>
</dbReference>
<dbReference type="Proteomes" id="UP000248330">
    <property type="component" value="Unassembled WGS sequence"/>
</dbReference>
<dbReference type="GO" id="GO:0008360">
    <property type="term" value="P:regulation of cell shape"/>
    <property type="evidence" value="ECO:0007669"/>
    <property type="project" value="UniProtKB-KW"/>
</dbReference>
<evidence type="ECO:0000256" key="22">
    <source>
        <dbReference type="ARBA" id="ARBA00023268"/>
    </source>
</evidence>
<dbReference type="GO" id="GO:0030288">
    <property type="term" value="C:outer membrane-bounded periplasmic space"/>
    <property type="evidence" value="ECO:0007669"/>
    <property type="project" value="TreeGrafter"/>
</dbReference>
<gene>
    <name evidence="32" type="ORF">C8D93_11129</name>
</gene>
<dbReference type="InterPro" id="IPR050396">
    <property type="entry name" value="Glycosyltr_51/Transpeptidase"/>
</dbReference>
<feature type="domain" description="Penicillin-binding protein transpeptidase" evidence="29">
    <location>
        <begin position="420"/>
        <end position="708"/>
    </location>
</feature>
<dbReference type="GO" id="GO:0071555">
    <property type="term" value="P:cell wall organization"/>
    <property type="evidence" value="ECO:0007669"/>
    <property type="project" value="UniProtKB-KW"/>
</dbReference>
<feature type="domain" description="Penicillin-binding protein OB-like" evidence="31">
    <location>
        <begin position="323"/>
        <end position="418"/>
    </location>
</feature>
<evidence type="ECO:0000313" key="32">
    <source>
        <dbReference type="EMBL" id="PXV64857.1"/>
    </source>
</evidence>
<evidence type="ECO:0000256" key="11">
    <source>
        <dbReference type="ARBA" id="ARBA00022670"/>
    </source>
</evidence>
<keyword evidence="33" id="KW-1185">Reference proteome</keyword>
<dbReference type="GO" id="GO:0006508">
    <property type="term" value="P:proteolysis"/>
    <property type="evidence" value="ECO:0007669"/>
    <property type="project" value="UniProtKB-KW"/>
</dbReference>
<evidence type="ECO:0000259" key="31">
    <source>
        <dbReference type="Pfam" id="PF17092"/>
    </source>
</evidence>
<dbReference type="InterPro" id="IPR031376">
    <property type="entry name" value="PCB_OB"/>
</dbReference>
<evidence type="ECO:0000256" key="6">
    <source>
        <dbReference type="ARBA" id="ARBA00012448"/>
    </source>
</evidence>
<keyword evidence="19" id="KW-1133">Transmembrane helix</keyword>
<evidence type="ECO:0000256" key="26">
    <source>
        <dbReference type="ARBA" id="ARBA00049902"/>
    </source>
</evidence>
<dbReference type="InterPro" id="IPR036950">
    <property type="entry name" value="PBP_transglycosylase"/>
</dbReference>
<keyword evidence="8" id="KW-1003">Cell membrane</keyword>
<keyword evidence="20" id="KW-0472">Membrane</keyword>
<keyword evidence="22" id="KW-0511">Multifunctional enzyme</keyword>
<keyword evidence="15" id="KW-0378">Hydrolase</keyword>
<evidence type="ECO:0000256" key="12">
    <source>
        <dbReference type="ARBA" id="ARBA00022676"/>
    </source>
</evidence>
<evidence type="ECO:0000256" key="23">
    <source>
        <dbReference type="ARBA" id="ARBA00023316"/>
    </source>
</evidence>
<comment type="catalytic activity">
    <reaction evidence="26">
        <text>[GlcNAc-(1-&gt;4)-Mur2Ac(oyl-L-Ala-gamma-D-Glu-L-Lys-D-Ala-D-Ala)](n)-di-trans,octa-cis-undecaprenyl diphosphate + beta-D-GlcNAc-(1-&gt;4)-Mur2Ac(oyl-L-Ala-gamma-D-Glu-L-Lys-D-Ala-D-Ala)-di-trans,octa-cis-undecaprenyl diphosphate = [GlcNAc-(1-&gt;4)-Mur2Ac(oyl-L-Ala-gamma-D-Glu-L-Lys-D-Ala-D-Ala)](n+1)-di-trans,octa-cis-undecaprenyl diphosphate + di-trans,octa-cis-undecaprenyl diphosphate + H(+)</text>
        <dbReference type="Rhea" id="RHEA:23708"/>
        <dbReference type="Rhea" id="RHEA-COMP:9602"/>
        <dbReference type="Rhea" id="RHEA-COMP:9603"/>
        <dbReference type="ChEBI" id="CHEBI:15378"/>
        <dbReference type="ChEBI" id="CHEBI:58405"/>
        <dbReference type="ChEBI" id="CHEBI:60033"/>
        <dbReference type="ChEBI" id="CHEBI:78435"/>
        <dbReference type="EC" id="2.4.99.28"/>
    </reaction>
</comment>
<evidence type="ECO:0000259" key="30">
    <source>
        <dbReference type="Pfam" id="PF00912"/>
    </source>
</evidence>
<evidence type="ECO:0000256" key="3">
    <source>
        <dbReference type="ARBA" id="ARBA00004752"/>
    </source>
</evidence>
<dbReference type="GO" id="GO:0046677">
    <property type="term" value="P:response to antibiotic"/>
    <property type="evidence" value="ECO:0007669"/>
    <property type="project" value="UniProtKB-KW"/>
</dbReference>
<reference evidence="32 33" key="1">
    <citation type="submission" date="2018-04" db="EMBL/GenBank/DDBJ databases">
        <title>Genomic Encyclopedia of Type Strains, Phase IV (KMG-IV): sequencing the most valuable type-strain genomes for metagenomic binning, comparative biology and taxonomic classification.</title>
        <authorList>
            <person name="Goeker M."/>
        </authorList>
    </citation>
    <scope>NUCLEOTIDE SEQUENCE [LARGE SCALE GENOMIC DNA]</scope>
    <source>
        <strain evidence="32 33">DSM 104150</strain>
    </source>
</reference>
<name>A0A318E7X0_9GAMM</name>
<evidence type="ECO:0000256" key="7">
    <source>
        <dbReference type="ARBA" id="ARBA00018638"/>
    </source>
</evidence>
<dbReference type="GO" id="GO:0009002">
    <property type="term" value="F:serine-type D-Ala-D-Ala carboxypeptidase activity"/>
    <property type="evidence" value="ECO:0007669"/>
    <property type="project" value="UniProtKB-EC"/>
</dbReference>
<evidence type="ECO:0000256" key="28">
    <source>
        <dbReference type="SAM" id="MobiDB-lite"/>
    </source>
</evidence>
<keyword evidence="16" id="KW-0133">Cell shape</keyword>
<comment type="catalytic activity">
    <reaction evidence="24">
        <text>Preferential cleavage: (Ac)2-L-Lys-D-Ala-|-D-Ala. Also transpeptidation of peptidyl-alanyl moieties that are N-acyl substituents of D-alanine.</text>
        <dbReference type="EC" id="3.4.16.4"/>
    </reaction>
</comment>
<evidence type="ECO:0000256" key="2">
    <source>
        <dbReference type="ARBA" id="ARBA00004249"/>
    </source>
</evidence>
<accession>A0A318E7X0</accession>
<dbReference type="InterPro" id="IPR001460">
    <property type="entry name" value="PCN-bd_Tpept"/>
</dbReference>
<comment type="subcellular location">
    <subcellularLocation>
        <location evidence="2">Cell inner membrane</location>
        <topology evidence="2">Single-pass type II membrane protein</topology>
    </subcellularLocation>
</comment>
<feature type="domain" description="Glycosyl transferase family 51" evidence="30">
    <location>
        <begin position="62"/>
        <end position="236"/>
    </location>
</feature>
<dbReference type="GO" id="GO:0005886">
    <property type="term" value="C:plasma membrane"/>
    <property type="evidence" value="ECO:0007669"/>
    <property type="project" value="UniProtKB-SubCell"/>
</dbReference>
<evidence type="ECO:0000256" key="8">
    <source>
        <dbReference type="ARBA" id="ARBA00022475"/>
    </source>
</evidence>
<keyword evidence="13" id="KW-0808">Transferase</keyword>
<proteinExistence type="inferred from homology"/>
<organism evidence="32 33">
    <name type="scientific">Sinimarinibacterium flocculans</name>
    <dbReference type="NCBI Taxonomy" id="985250"/>
    <lineage>
        <taxon>Bacteria</taxon>
        <taxon>Pseudomonadati</taxon>
        <taxon>Pseudomonadota</taxon>
        <taxon>Gammaproteobacteria</taxon>
        <taxon>Nevskiales</taxon>
        <taxon>Nevskiaceae</taxon>
        <taxon>Sinimarinibacterium</taxon>
    </lineage>
</organism>
<comment type="pathway">
    <text evidence="3">Cell wall biogenesis; peptidoglycan biosynthesis.</text>
</comment>
<evidence type="ECO:0000256" key="20">
    <source>
        <dbReference type="ARBA" id="ARBA00023136"/>
    </source>
</evidence>
<dbReference type="FunFam" id="1.10.3810.10:FF:000003">
    <property type="entry name" value="Penicillin-binding protein 1a"/>
    <property type="match status" value="1"/>
</dbReference>
<comment type="pathway">
    <text evidence="27">Glycan biosynthesis.</text>
</comment>
<feature type="region of interest" description="Disordered" evidence="28">
    <location>
        <begin position="776"/>
        <end position="797"/>
    </location>
</feature>
<dbReference type="EC" id="3.4.16.4" evidence="6"/>
<dbReference type="Gene3D" id="3.40.710.10">
    <property type="entry name" value="DD-peptidase/beta-lactamase superfamily"/>
    <property type="match status" value="2"/>
</dbReference>
<evidence type="ECO:0000313" key="33">
    <source>
        <dbReference type="Proteomes" id="UP000248330"/>
    </source>
</evidence>
<feature type="compositionally biased region" description="Basic and acidic residues" evidence="28">
    <location>
        <begin position="784"/>
        <end position="797"/>
    </location>
</feature>
<dbReference type="EMBL" id="QICN01000011">
    <property type="protein sequence ID" value="PXV64857.1"/>
    <property type="molecule type" value="Genomic_DNA"/>
</dbReference>
<dbReference type="InterPro" id="IPR001264">
    <property type="entry name" value="Glyco_trans_51"/>
</dbReference>
<keyword evidence="23" id="KW-0961">Cell wall biogenesis/degradation</keyword>
<dbReference type="Gene3D" id="1.10.3810.10">
    <property type="entry name" value="Biosynthetic peptidoglycan transglycosylase-like"/>
    <property type="match status" value="1"/>
</dbReference>
<evidence type="ECO:0000256" key="5">
    <source>
        <dbReference type="ARBA" id="ARBA00007739"/>
    </source>
</evidence>
<evidence type="ECO:0000256" key="9">
    <source>
        <dbReference type="ARBA" id="ARBA00022519"/>
    </source>
</evidence>
<keyword evidence="21" id="KW-0046">Antibiotic resistance</keyword>
<comment type="function">
    <text evidence="1">Cell wall formation. Synthesis of cross-linked peptidoglycan from the lipid intermediates. The enzyme has a penicillin-insensitive transglycosylase N-terminal domain (formation of linear glycan strands) and a penicillin-sensitive transpeptidase C-terminal domain (cross-linking of the peptide subunits).</text>
</comment>
<evidence type="ECO:0000256" key="15">
    <source>
        <dbReference type="ARBA" id="ARBA00022801"/>
    </source>
</evidence>
<keyword evidence="18" id="KW-0573">Peptidoglycan synthesis</keyword>
<dbReference type="SUPFAM" id="SSF53955">
    <property type="entry name" value="Lysozyme-like"/>
    <property type="match status" value="1"/>
</dbReference>
<dbReference type="AlphaFoldDB" id="A0A318E7X0"/>
<dbReference type="EC" id="2.4.99.28" evidence="25"/>
<dbReference type="UniPathway" id="UPA00219"/>
<keyword evidence="11" id="KW-0645">Protease</keyword>
<evidence type="ECO:0000256" key="16">
    <source>
        <dbReference type="ARBA" id="ARBA00022960"/>
    </source>
</evidence>
<dbReference type="InterPro" id="IPR023346">
    <property type="entry name" value="Lysozyme-like_dom_sf"/>
</dbReference>
<comment type="caution">
    <text evidence="32">The sequence shown here is derived from an EMBL/GenBank/DDBJ whole genome shotgun (WGS) entry which is preliminary data.</text>
</comment>
<dbReference type="GO" id="GO:0008658">
    <property type="term" value="F:penicillin binding"/>
    <property type="evidence" value="ECO:0007669"/>
    <property type="project" value="InterPro"/>
</dbReference>
<evidence type="ECO:0000256" key="21">
    <source>
        <dbReference type="ARBA" id="ARBA00023251"/>
    </source>
</evidence>
<evidence type="ECO:0000256" key="24">
    <source>
        <dbReference type="ARBA" id="ARBA00034000"/>
    </source>
</evidence>
<dbReference type="NCBIfam" id="TIGR02074">
    <property type="entry name" value="PBP_1a_fam"/>
    <property type="match status" value="1"/>
</dbReference>
<keyword evidence="14" id="KW-0812">Transmembrane</keyword>
<evidence type="ECO:0000256" key="25">
    <source>
        <dbReference type="ARBA" id="ARBA00044770"/>
    </source>
</evidence>
<comment type="similarity">
    <text evidence="5">In the N-terminal section; belongs to the glycosyltransferase 51 family.</text>
</comment>
<dbReference type="Pfam" id="PF17092">
    <property type="entry name" value="PCB_OB"/>
    <property type="match status" value="1"/>
</dbReference>
<evidence type="ECO:0000256" key="17">
    <source>
        <dbReference type="ARBA" id="ARBA00022968"/>
    </source>
</evidence>
<evidence type="ECO:0000256" key="1">
    <source>
        <dbReference type="ARBA" id="ARBA00002624"/>
    </source>
</evidence>
<evidence type="ECO:0000256" key="27">
    <source>
        <dbReference type="ARBA" id="ARBA00060592"/>
    </source>
</evidence>
<evidence type="ECO:0000256" key="19">
    <source>
        <dbReference type="ARBA" id="ARBA00022989"/>
    </source>
</evidence>
<sequence>MTLDKPALRVLLWLLAAALLLAALAVAALFGAAHYYGRDLPSVASLRELQLSVPLRIYSRDGKLMGEFGSERRALLRFEDLPPRVVQAFLAAEDDRFFEHPGVDWQGLLRAALKYAATGEKSQGGSTITMQLARNVFLSSERTFTRKFKEILLALRIERELDKPQIMALYLNKIFLGERAYGVGAAALVYFGRDVGSLSLGETAVIAGLPKAPSRDNPVANPVRATERRDYVLRRMRELGYISRAEYEEAVAEPLVVQPYRPQVEVEADYVAEMVRAEMVARFGEEAYSRGLNVTTTVDASRQTAANAALRQALLEYDRRHGWRGTEARIPAELLAQPQSPEFTAALGRYAPVGGLQAAVVQAFDGNELALLTASGPLTLGDESFAWAKLDAAGLAPGDVVRIDSSGDAPRLAQIPEAQGALVALNPDDGAIEALVGGFDFFAGKFNRVTQARRQAGSGFKPFLYATAMAHGYTPASVLLDAPVVFDDPRLESTWRPENYGGDIKGPMRLREALVQSRNLVSIRLLMGIGIDTALDFIPRFGLPADRLPRDLTMALGSAVFTPLEMARGYATIANGGFVVDPYVIVEVRDSAGEIVERAQPRRACPECLLPPPVADETQPTPLPTAVADEAEAEWLPAEQAVDPAVAWLVGDMLHDVTVRGTAAKVAQLQRNDLAGKTGTTNDETDAWFNGFQRHHVAVVWVGFDQPTPLGRGEVGGRAALPAWMDYMRVALDGVPQERAPRPPGLVNVRIDRETGFLAAAGDPDAIFETVPQNAIPPAMENPQQHRDERNGLQELF</sequence>
<comment type="similarity">
    <text evidence="4">In the C-terminal section; belongs to the transpeptidase family.</text>
</comment>
<evidence type="ECO:0000256" key="10">
    <source>
        <dbReference type="ARBA" id="ARBA00022645"/>
    </source>
</evidence>
<keyword evidence="17" id="KW-0735">Signal-anchor</keyword>
<evidence type="ECO:0000256" key="14">
    <source>
        <dbReference type="ARBA" id="ARBA00022692"/>
    </source>
</evidence>
<dbReference type="Pfam" id="PF00905">
    <property type="entry name" value="Transpeptidase"/>
    <property type="match status" value="1"/>
</dbReference>
<protein>
    <recommendedName>
        <fullName evidence="7">Penicillin-binding protein 1A</fullName>
        <ecNumber evidence="25">2.4.99.28</ecNumber>
        <ecNumber evidence="6">3.4.16.4</ecNumber>
    </recommendedName>
</protein>
<evidence type="ECO:0000256" key="18">
    <source>
        <dbReference type="ARBA" id="ARBA00022984"/>
    </source>
</evidence>
<keyword evidence="10" id="KW-0121">Carboxypeptidase</keyword>
<keyword evidence="9" id="KW-0997">Cell inner membrane</keyword>
<evidence type="ECO:0000256" key="4">
    <source>
        <dbReference type="ARBA" id="ARBA00007090"/>
    </source>
</evidence>
<dbReference type="SUPFAM" id="SSF56601">
    <property type="entry name" value="beta-lactamase/transpeptidase-like"/>
    <property type="match status" value="1"/>
</dbReference>
<dbReference type="RefSeq" id="WP_170124079.1">
    <property type="nucleotide sequence ID" value="NZ_CAWNXA010000011.1"/>
</dbReference>
<keyword evidence="12" id="KW-0328">Glycosyltransferase</keyword>
<dbReference type="GO" id="GO:0009252">
    <property type="term" value="P:peptidoglycan biosynthetic process"/>
    <property type="evidence" value="ECO:0007669"/>
    <property type="project" value="UniProtKB-UniPathway"/>
</dbReference>
<dbReference type="InterPro" id="IPR012338">
    <property type="entry name" value="Beta-lactam/transpept-like"/>
</dbReference>
<dbReference type="PANTHER" id="PTHR32282">
    <property type="entry name" value="BINDING PROTEIN TRANSPEPTIDASE, PUTATIVE-RELATED"/>
    <property type="match status" value="1"/>
</dbReference>
<dbReference type="GO" id="GO:0008955">
    <property type="term" value="F:peptidoglycan glycosyltransferase activity"/>
    <property type="evidence" value="ECO:0007669"/>
    <property type="project" value="UniProtKB-EC"/>
</dbReference>
<evidence type="ECO:0000259" key="29">
    <source>
        <dbReference type="Pfam" id="PF00905"/>
    </source>
</evidence>